<gene>
    <name evidence="1" type="ORF">Taro_047221</name>
</gene>
<reference evidence="1" key="1">
    <citation type="submission" date="2017-07" db="EMBL/GenBank/DDBJ databases">
        <title>Taro Niue Genome Assembly and Annotation.</title>
        <authorList>
            <person name="Atibalentja N."/>
            <person name="Keating K."/>
            <person name="Fields C.J."/>
        </authorList>
    </citation>
    <scope>NUCLEOTIDE SEQUENCE</scope>
    <source>
        <strain evidence="1">Niue_2</strain>
        <tissue evidence="1">Leaf</tissue>
    </source>
</reference>
<dbReference type="EMBL" id="NMUH01006036">
    <property type="protein sequence ID" value="MQM14289.1"/>
    <property type="molecule type" value="Genomic_DNA"/>
</dbReference>
<accession>A0A843WVM6</accession>
<dbReference type="AlphaFoldDB" id="A0A843WVM6"/>
<keyword evidence="2" id="KW-1185">Reference proteome</keyword>
<evidence type="ECO:0000313" key="1">
    <source>
        <dbReference type="EMBL" id="MQM14289.1"/>
    </source>
</evidence>
<sequence length="60" mass="6668">MFQYPLRVSPFFSPSPSFGPLTPPCLMLIQILLTSKGINLNPITSLYYVAPCCFVFLSVP</sequence>
<organism evidence="1 2">
    <name type="scientific">Colocasia esculenta</name>
    <name type="common">Wild taro</name>
    <name type="synonym">Arum esculentum</name>
    <dbReference type="NCBI Taxonomy" id="4460"/>
    <lineage>
        <taxon>Eukaryota</taxon>
        <taxon>Viridiplantae</taxon>
        <taxon>Streptophyta</taxon>
        <taxon>Embryophyta</taxon>
        <taxon>Tracheophyta</taxon>
        <taxon>Spermatophyta</taxon>
        <taxon>Magnoliopsida</taxon>
        <taxon>Liliopsida</taxon>
        <taxon>Araceae</taxon>
        <taxon>Aroideae</taxon>
        <taxon>Colocasieae</taxon>
        <taxon>Colocasia</taxon>
    </lineage>
</organism>
<name>A0A843WVM6_COLES</name>
<evidence type="ECO:0000313" key="2">
    <source>
        <dbReference type="Proteomes" id="UP000652761"/>
    </source>
</evidence>
<comment type="caution">
    <text evidence="1">The sequence shown here is derived from an EMBL/GenBank/DDBJ whole genome shotgun (WGS) entry which is preliminary data.</text>
</comment>
<dbReference type="OrthoDB" id="10502959at2759"/>
<dbReference type="Proteomes" id="UP000652761">
    <property type="component" value="Unassembled WGS sequence"/>
</dbReference>
<proteinExistence type="predicted"/>
<protein>
    <submittedName>
        <fullName evidence="1">Uncharacterized protein</fullName>
    </submittedName>
</protein>